<evidence type="ECO:0000313" key="2">
    <source>
        <dbReference type="Proteomes" id="UP000478052"/>
    </source>
</evidence>
<keyword evidence="2" id="KW-1185">Reference proteome</keyword>
<comment type="caution">
    <text evidence="1">The sequence shown here is derived from an EMBL/GenBank/DDBJ whole genome shotgun (WGS) entry which is preliminary data.</text>
</comment>
<dbReference type="SUPFAM" id="SSF53098">
    <property type="entry name" value="Ribonuclease H-like"/>
    <property type="match status" value="1"/>
</dbReference>
<proteinExistence type="predicted"/>
<dbReference type="Proteomes" id="UP000478052">
    <property type="component" value="Unassembled WGS sequence"/>
</dbReference>
<gene>
    <name evidence="1" type="ORF">FWK35_00025782</name>
</gene>
<dbReference type="InterPro" id="IPR012337">
    <property type="entry name" value="RNaseH-like_sf"/>
</dbReference>
<dbReference type="OrthoDB" id="6608103at2759"/>
<dbReference type="AlphaFoldDB" id="A0A6G0XNF9"/>
<sequence length="127" mass="14252">MINDSFVAIAIHSIDKVECILKTHLLGCYNFIESHTAVNLSDFMNKCFIEYEILETIKVAVSDNAALQQIFINLIAQSGLGEISEVLKKVKSVVEFFKRSSQAYTKLKNTANSNGLSHLETNSRCRH</sequence>
<reference evidence="1 2" key="1">
    <citation type="submission" date="2019-08" db="EMBL/GenBank/DDBJ databases">
        <title>Whole genome of Aphis craccivora.</title>
        <authorList>
            <person name="Voronova N.V."/>
            <person name="Shulinski R.S."/>
            <person name="Bandarenka Y.V."/>
            <person name="Zhorov D.G."/>
            <person name="Warner D."/>
        </authorList>
    </citation>
    <scope>NUCLEOTIDE SEQUENCE [LARGE SCALE GENOMIC DNA]</scope>
    <source>
        <strain evidence="1">180601</strain>
        <tissue evidence="1">Whole Body</tissue>
    </source>
</reference>
<organism evidence="1 2">
    <name type="scientific">Aphis craccivora</name>
    <name type="common">Cowpea aphid</name>
    <dbReference type="NCBI Taxonomy" id="307492"/>
    <lineage>
        <taxon>Eukaryota</taxon>
        <taxon>Metazoa</taxon>
        <taxon>Ecdysozoa</taxon>
        <taxon>Arthropoda</taxon>
        <taxon>Hexapoda</taxon>
        <taxon>Insecta</taxon>
        <taxon>Pterygota</taxon>
        <taxon>Neoptera</taxon>
        <taxon>Paraneoptera</taxon>
        <taxon>Hemiptera</taxon>
        <taxon>Sternorrhyncha</taxon>
        <taxon>Aphidomorpha</taxon>
        <taxon>Aphidoidea</taxon>
        <taxon>Aphididae</taxon>
        <taxon>Aphidini</taxon>
        <taxon>Aphis</taxon>
        <taxon>Aphis</taxon>
    </lineage>
</organism>
<name>A0A6G0XNF9_APHCR</name>
<protein>
    <submittedName>
        <fullName evidence="1">Zinc finger BED domain-containing protein 1-like isoform X2</fullName>
    </submittedName>
</protein>
<evidence type="ECO:0000313" key="1">
    <source>
        <dbReference type="EMBL" id="KAF0741787.1"/>
    </source>
</evidence>
<accession>A0A6G0XNF9</accession>
<dbReference type="EMBL" id="VUJU01007694">
    <property type="protein sequence ID" value="KAF0741787.1"/>
    <property type="molecule type" value="Genomic_DNA"/>
</dbReference>